<sequence>MGKRTWNSYKYQLKQQKILSNMEKDLLDGAEAFDARRNGLQLERVRQDTLRASNCLYLKDEALHYDPDLVYPNFPQIVISSMSSKCTFCGALKFEAQTSGLCCSNGKFSLPELPQLPEPFKCLMEGNHSKSKEFLSMIRKYNSSFEMTSFGTSLPMLDSTGFMPTFRIQGQVYHKPGRSCRFPMKKKSFSKYTSLETEKLKRNVAVS</sequence>
<evidence type="ECO:0000313" key="2">
    <source>
        <dbReference type="Proteomes" id="UP000499080"/>
    </source>
</evidence>
<protein>
    <recommendedName>
        <fullName evidence="3">Helitron helicase-like domain-containing protein</fullName>
    </recommendedName>
</protein>
<dbReference type="Proteomes" id="UP000499080">
    <property type="component" value="Unassembled WGS sequence"/>
</dbReference>
<dbReference type="EMBL" id="BGPR01000262">
    <property type="protein sequence ID" value="GBM08834.1"/>
    <property type="molecule type" value="Genomic_DNA"/>
</dbReference>
<dbReference type="PANTHER" id="PTHR45786">
    <property type="entry name" value="DNA BINDING PROTEIN-LIKE"/>
    <property type="match status" value="1"/>
</dbReference>
<proteinExistence type="predicted"/>
<reference evidence="1 2" key="1">
    <citation type="journal article" date="2019" name="Sci. Rep.">
        <title>Orb-weaving spider Araneus ventricosus genome elucidates the spidroin gene catalogue.</title>
        <authorList>
            <person name="Kono N."/>
            <person name="Nakamura H."/>
            <person name="Ohtoshi R."/>
            <person name="Moran D.A.P."/>
            <person name="Shinohara A."/>
            <person name="Yoshida Y."/>
            <person name="Fujiwara M."/>
            <person name="Mori M."/>
            <person name="Tomita M."/>
            <person name="Arakawa K."/>
        </authorList>
    </citation>
    <scope>NUCLEOTIDE SEQUENCE [LARGE SCALE GENOMIC DNA]</scope>
</reference>
<organism evidence="1 2">
    <name type="scientific">Araneus ventricosus</name>
    <name type="common">Orbweaver spider</name>
    <name type="synonym">Epeira ventricosa</name>
    <dbReference type="NCBI Taxonomy" id="182803"/>
    <lineage>
        <taxon>Eukaryota</taxon>
        <taxon>Metazoa</taxon>
        <taxon>Ecdysozoa</taxon>
        <taxon>Arthropoda</taxon>
        <taxon>Chelicerata</taxon>
        <taxon>Arachnida</taxon>
        <taxon>Araneae</taxon>
        <taxon>Araneomorphae</taxon>
        <taxon>Entelegynae</taxon>
        <taxon>Araneoidea</taxon>
        <taxon>Araneidae</taxon>
        <taxon>Araneus</taxon>
    </lineage>
</organism>
<accession>A0A4Y2CYM6</accession>
<name>A0A4Y2CYM6_ARAVE</name>
<comment type="caution">
    <text evidence="1">The sequence shown here is derived from an EMBL/GenBank/DDBJ whole genome shotgun (WGS) entry which is preliminary data.</text>
</comment>
<dbReference type="AlphaFoldDB" id="A0A4Y2CYM6"/>
<dbReference type="PANTHER" id="PTHR45786:SF74">
    <property type="entry name" value="ATP-DEPENDENT DNA HELICASE"/>
    <property type="match status" value="1"/>
</dbReference>
<dbReference type="OrthoDB" id="8040188at2759"/>
<keyword evidence="2" id="KW-1185">Reference proteome</keyword>
<evidence type="ECO:0008006" key="3">
    <source>
        <dbReference type="Google" id="ProtNLM"/>
    </source>
</evidence>
<evidence type="ECO:0000313" key="1">
    <source>
        <dbReference type="EMBL" id="GBM08834.1"/>
    </source>
</evidence>
<gene>
    <name evidence="1" type="ORF">AVEN_57393_1</name>
</gene>